<dbReference type="GO" id="GO:0006355">
    <property type="term" value="P:regulation of DNA-templated transcription"/>
    <property type="evidence" value="ECO:0007669"/>
    <property type="project" value="InterPro"/>
</dbReference>
<evidence type="ECO:0000256" key="3">
    <source>
        <dbReference type="SAM" id="MobiDB-lite"/>
    </source>
</evidence>
<dbReference type="Gene3D" id="1.10.10.10">
    <property type="entry name" value="Winged helix-like DNA-binding domain superfamily/Winged helix DNA-binding domain"/>
    <property type="match status" value="1"/>
</dbReference>
<dbReference type="AlphaFoldDB" id="A0A830E335"/>
<accession>A0A830E335</accession>
<sequence length="82" mass="9441">MSDGQGHNDYSNTTSTTRSNRSYEDDEFLTAVEMYAPASTREVADEVGCTFRTARTRLERLEAAERIRRKDFDQLTVWLATE</sequence>
<keyword evidence="1" id="KW-0805">Transcription regulation</keyword>
<evidence type="ECO:0000313" key="5">
    <source>
        <dbReference type="Proteomes" id="UP000646833"/>
    </source>
</evidence>
<dbReference type="EMBL" id="BMCI01000010">
    <property type="protein sequence ID" value="GGC72538.1"/>
    <property type="molecule type" value="Genomic_DNA"/>
</dbReference>
<dbReference type="Pfam" id="PF04703">
    <property type="entry name" value="FaeA"/>
    <property type="match status" value="1"/>
</dbReference>
<feature type="compositionally biased region" description="Low complexity" evidence="3">
    <location>
        <begin position="11"/>
        <end position="20"/>
    </location>
</feature>
<name>A0A830E335_9EURY</name>
<dbReference type="RefSeq" id="WP_007273996.1">
    <property type="nucleotide sequence ID" value="NZ_BMCI01000010.1"/>
</dbReference>
<proteinExistence type="predicted"/>
<evidence type="ECO:0000313" key="4">
    <source>
        <dbReference type="EMBL" id="GGC72538.1"/>
    </source>
</evidence>
<evidence type="ECO:0000256" key="2">
    <source>
        <dbReference type="ARBA" id="ARBA00023163"/>
    </source>
</evidence>
<protein>
    <submittedName>
        <fullName evidence="4">Uncharacterized protein</fullName>
    </submittedName>
</protein>
<dbReference type="InterPro" id="IPR036388">
    <property type="entry name" value="WH-like_DNA-bd_sf"/>
</dbReference>
<reference evidence="4" key="1">
    <citation type="journal article" date="2014" name="Int. J. Syst. Evol. Microbiol.">
        <title>Complete genome sequence of Corynebacterium casei LMG S-19264T (=DSM 44701T), isolated from a smear-ripened cheese.</title>
        <authorList>
            <consortium name="US DOE Joint Genome Institute (JGI-PGF)"/>
            <person name="Walter F."/>
            <person name="Albersmeier A."/>
            <person name="Kalinowski J."/>
            <person name="Ruckert C."/>
        </authorList>
    </citation>
    <scope>NUCLEOTIDE SEQUENCE</scope>
    <source>
        <strain evidence="4">CCM 7217</strain>
    </source>
</reference>
<gene>
    <name evidence="4" type="ORF">GCM10007209_38100</name>
</gene>
<keyword evidence="2" id="KW-0804">Transcription</keyword>
<evidence type="ECO:0000256" key="1">
    <source>
        <dbReference type="ARBA" id="ARBA00023015"/>
    </source>
</evidence>
<reference evidence="4" key="2">
    <citation type="submission" date="2020-09" db="EMBL/GenBank/DDBJ databases">
        <authorList>
            <person name="Sun Q."/>
            <person name="Sedlacek I."/>
        </authorList>
    </citation>
    <scope>NUCLEOTIDE SEQUENCE</scope>
    <source>
        <strain evidence="4">CCM 7217</strain>
    </source>
</reference>
<feature type="region of interest" description="Disordered" evidence="3">
    <location>
        <begin position="1"/>
        <end position="24"/>
    </location>
</feature>
<dbReference type="InterPro" id="IPR006793">
    <property type="entry name" value="FaeA"/>
</dbReference>
<dbReference type="Proteomes" id="UP000646833">
    <property type="component" value="Unassembled WGS sequence"/>
</dbReference>
<organism evidence="4 5">
    <name type="scientific">Haloferax sulfurifontis</name>
    <dbReference type="NCBI Taxonomy" id="255616"/>
    <lineage>
        <taxon>Archaea</taxon>
        <taxon>Methanobacteriati</taxon>
        <taxon>Methanobacteriota</taxon>
        <taxon>Stenosarchaea group</taxon>
        <taxon>Halobacteria</taxon>
        <taxon>Halobacteriales</taxon>
        <taxon>Haloferacaceae</taxon>
        <taxon>Haloferax</taxon>
    </lineage>
</organism>
<comment type="caution">
    <text evidence="4">The sequence shown here is derived from an EMBL/GenBank/DDBJ whole genome shotgun (WGS) entry which is preliminary data.</text>
</comment>